<gene>
    <name evidence="2" type="ORF">ACFSJS_02095</name>
</gene>
<evidence type="ECO:0000313" key="3">
    <source>
        <dbReference type="Proteomes" id="UP001597365"/>
    </source>
</evidence>
<feature type="domain" description="Amine oxidase" evidence="1">
    <location>
        <begin position="26"/>
        <end position="447"/>
    </location>
</feature>
<dbReference type="Proteomes" id="UP001597365">
    <property type="component" value="Unassembled WGS sequence"/>
</dbReference>
<dbReference type="RefSeq" id="WP_380896006.1">
    <property type="nucleotide sequence ID" value="NZ_JBHUFU010000001.1"/>
</dbReference>
<comment type="caution">
    <text evidence="2">The sequence shown here is derived from an EMBL/GenBank/DDBJ whole genome shotgun (WGS) entry which is preliminary data.</text>
</comment>
<proteinExistence type="predicted"/>
<dbReference type="EMBL" id="JBHUFU010000001">
    <property type="protein sequence ID" value="MFD1828455.1"/>
    <property type="molecule type" value="Genomic_DNA"/>
</dbReference>
<evidence type="ECO:0000313" key="2">
    <source>
        <dbReference type="EMBL" id="MFD1828455.1"/>
    </source>
</evidence>
<dbReference type="Gene3D" id="3.50.50.60">
    <property type="entry name" value="FAD/NAD(P)-binding domain"/>
    <property type="match status" value="1"/>
</dbReference>
<reference evidence="3" key="1">
    <citation type="journal article" date="2019" name="Int. J. Syst. Evol. Microbiol.">
        <title>The Global Catalogue of Microorganisms (GCM) 10K type strain sequencing project: providing services to taxonomists for standard genome sequencing and annotation.</title>
        <authorList>
            <consortium name="The Broad Institute Genomics Platform"/>
            <consortium name="The Broad Institute Genome Sequencing Center for Infectious Disease"/>
            <person name="Wu L."/>
            <person name="Ma J."/>
        </authorList>
    </citation>
    <scope>NUCLEOTIDE SEQUENCE [LARGE SCALE GENOMIC DNA]</scope>
    <source>
        <strain evidence="3">CGMCC 4.7455</strain>
    </source>
</reference>
<keyword evidence="3" id="KW-1185">Reference proteome</keyword>
<accession>A0ABW4PEG9</accession>
<dbReference type="InterPro" id="IPR002937">
    <property type="entry name" value="Amino_oxidase"/>
</dbReference>
<sequence>MLGSAPRPNPGTGRDTTDVVVIGAGLAGLAAARHLTAAGLRVTVLEAAQDVGGRMATDEVDGYRLDRGGRPLSSDWPELARCPGLEQLVLRPFSAGVLVRSGDRALRIAPPRTVRPLRGAESAYAAVGALAGARRPAGGTAVGGTLGTTLGGTLDLARLRAQLARLAATPDERLRSRPELPAARFPAVRGLPPRTVEGVLRPLLGALLCDPELTTSSRVGDLALRGFARGGLCLPAGGAAALPRALAAGLPPGSVRTGVRVLSVAVDAVVTRELGTLRCRAVLIATGARDAAELLPGLRVPDFHPVTVLHHAAEDAAPPAGPVLVLDAGRSGPVAYTSVASAVDPSRARPGRALVTSVVLGPAAAEPPAVLERAARTQLARLYGVPTGRWRLLVAHHDPRAVPAAPAPHDPRRPVRVLYGLYVCGDHRDSPDVQGALRSARRAAEALRRDFGVGTRPRHPALPTAA</sequence>
<name>A0ABW4PEG9_9ACTN</name>
<organism evidence="2 3">
    <name type="scientific">Streptomyces desertarenae</name>
    <dbReference type="NCBI Taxonomy" id="2666184"/>
    <lineage>
        <taxon>Bacteria</taxon>
        <taxon>Bacillati</taxon>
        <taxon>Actinomycetota</taxon>
        <taxon>Actinomycetes</taxon>
        <taxon>Kitasatosporales</taxon>
        <taxon>Streptomycetaceae</taxon>
        <taxon>Streptomyces</taxon>
    </lineage>
</organism>
<dbReference type="Pfam" id="PF01593">
    <property type="entry name" value="Amino_oxidase"/>
    <property type="match status" value="1"/>
</dbReference>
<dbReference type="PANTHER" id="PTHR42841">
    <property type="entry name" value="AMINE OXIDASE"/>
    <property type="match status" value="1"/>
</dbReference>
<protein>
    <submittedName>
        <fullName evidence="2">FAD-dependent oxidoreductase</fullName>
    </submittedName>
</protein>
<dbReference type="SUPFAM" id="SSF51905">
    <property type="entry name" value="FAD/NAD(P)-binding domain"/>
    <property type="match status" value="1"/>
</dbReference>
<dbReference type="InterPro" id="IPR036188">
    <property type="entry name" value="FAD/NAD-bd_sf"/>
</dbReference>
<evidence type="ECO:0000259" key="1">
    <source>
        <dbReference type="Pfam" id="PF01593"/>
    </source>
</evidence>